<keyword evidence="2" id="KW-1185">Reference proteome</keyword>
<dbReference type="GO" id="GO:0006508">
    <property type="term" value="P:proteolysis"/>
    <property type="evidence" value="ECO:0007669"/>
    <property type="project" value="InterPro"/>
</dbReference>
<dbReference type="EMBL" id="ML119666">
    <property type="protein sequence ID" value="RPA83222.1"/>
    <property type="molecule type" value="Genomic_DNA"/>
</dbReference>
<evidence type="ECO:0008006" key="3">
    <source>
        <dbReference type="Google" id="ProtNLM"/>
    </source>
</evidence>
<evidence type="ECO:0000313" key="2">
    <source>
        <dbReference type="Proteomes" id="UP000275078"/>
    </source>
</evidence>
<protein>
    <recommendedName>
        <fullName evidence="3">Peptidase S8/S53 domain-containing protein</fullName>
    </recommendedName>
</protein>
<dbReference type="InterPro" id="IPR036852">
    <property type="entry name" value="Peptidase_S8/S53_dom_sf"/>
</dbReference>
<proteinExistence type="predicted"/>
<dbReference type="Gene3D" id="3.40.50.200">
    <property type="entry name" value="Peptidase S8/S53 domain"/>
    <property type="match status" value="1"/>
</dbReference>
<name>A0A3N4IAX3_ASCIM</name>
<organism evidence="1 2">
    <name type="scientific">Ascobolus immersus RN42</name>
    <dbReference type="NCBI Taxonomy" id="1160509"/>
    <lineage>
        <taxon>Eukaryota</taxon>
        <taxon>Fungi</taxon>
        <taxon>Dikarya</taxon>
        <taxon>Ascomycota</taxon>
        <taxon>Pezizomycotina</taxon>
        <taxon>Pezizomycetes</taxon>
        <taxon>Pezizales</taxon>
        <taxon>Ascobolaceae</taxon>
        <taxon>Ascobolus</taxon>
    </lineage>
</organism>
<gene>
    <name evidence="1" type="ORF">BJ508DRAFT_74906</name>
</gene>
<dbReference type="AlphaFoldDB" id="A0A3N4IAX3"/>
<sequence>MDVDIISMSWSFSEKDCKENSNQFQTFKRALNIQANEEPFESDKNASPGVNNISSQRPRLFFAASHNDPDKKRAEELKDFEFLPASHQVQTFEIATIEQNQEMKEKKGTILNHVFPFPGNKIPITLQEGVTTTDNCGNSFSTAIAAGCAALILYTIEIVLRFDEFCVQVAKNPEQYKDQKALLEAKMKLEGCGDLGRMENRVQVGKSRLKKAKTFQGMMSILKKFYPAPEDRTDPARVGTLFAGPEENNGEFKTMDHIRKVVDRFFS</sequence>
<accession>A0A3N4IAX3</accession>
<dbReference type="GO" id="GO:0004252">
    <property type="term" value="F:serine-type endopeptidase activity"/>
    <property type="evidence" value="ECO:0007669"/>
    <property type="project" value="InterPro"/>
</dbReference>
<dbReference type="SUPFAM" id="SSF52743">
    <property type="entry name" value="Subtilisin-like"/>
    <property type="match status" value="1"/>
</dbReference>
<dbReference type="Proteomes" id="UP000275078">
    <property type="component" value="Unassembled WGS sequence"/>
</dbReference>
<reference evidence="1 2" key="1">
    <citation type="journal article" date="2018" name="Nat. Ecol. Evol.">
        <title>Pezizomycetes genomes reveal the molecular basis of ectomycorrhizal truffle lifestyle.</title>
        <authorList>
            <person name="Murat C."/>
            <person name="Payen T."/>
            <person name="Noel B."/>
            <person name="Kuo A."/>
            <person name="Morin E."/>
            <person name="Chen J."/>
            <person name="Kohler A."/>
            <person name="Krizsan K."/>
            <person name="Balestrini R."/>
            <person name="Da Silva C."/>
            <person name="Montanini B."/>
            <person name="Hainaut M."/>
            <person name="Levati E."/>
            <person name="Barry K.W."/>
            <person name="Belfiori B."/>
            <person name="Cichocki N."/>
            <person name="Clum A."/>
            <person name="Dockter R.B."/>
            <person name="Fauchery L."/>
            <person name="Guy J."/>
            <person name="Iotti M."/>
            <person name="Le Tacon F."/>
            <person name="Lindquist E.A."/>
            <person name="Lipzen A."/>
            <person name="Malagnac F."/>
            <person name="Mello A."/>
            <person name="Molinier V."/>
            <person name="Miyauchi S."/>
            <person name="Poulain J."/>
            <person name="Riccioni C."/>
            <person name="Rubini A."/>
            <person name="Sitrit Y."/>
            <person name="Splivallo R."/>
            <person name="Traeger S."/>
            <person name="Wang M."/>
            <person name="Zifcakova L."/>
            <person name="Wipf D."/>
            <person name="Zambonelli A."/>
            <person name="Paolocci F."/>
            <person name="Nowrousian M."/>
            <person name="Ottonello S."/>
            <person name="Baldrian P."/>
            <person name="Spatafora J.W."/>
            <person name="Henrissat B."/>
            <person name="Nagy L.G."/>
            <person name="Aury J.M."/>
            <person name="Wincker P."/>
            <person name="Grigoriev I.V."/>
            <person name="Bonfante P."/>
            <person name="Martin F.M."/>
        </authorList>
    </citation>
    <scope>NUCLEOTIDE SEQUENCE [LARGE SCALE GENOMIC DNA]</scope>
    <source>
        <strain evidence="1 2">RN42</strain>
    </source>
</reference>
<evidence type="ECO:0000313" key="1">
    <source>
        <dbReference type="EMBL" id="RPA83222.1"/>
    </source>
</evidence>